<sequence>MIYKIILIKNYINFNKFFKILKINKKKIFNYKLIDYFFPVTKYYNFDFYNKHIKKFIKLFIKNKSINF</sequence>
<proteinExistence type="predicted"/>
<reference evidence="1" key="1">
    <citation type="submission" date="2024-06" db="EMBL/GenBank/DDBJ databases">
        <title>Diversity, functionality, and evolutionary history of bacterial symbionts in false click beetles (Coleoptera, Throscidae).</title>
        <authorList>
            <person name="Wierz J.C."/>
            <person name="Malm H."/>
            <person name="Kaltenpoth M."/>
            <person name="Engl T."/>
        </authorList>
    </citation>
    <scope>NUCLEOTIDE SEQUENCE</scope>
    <source>
        <strain evidence="1">Tder</strain>
    </source>
</reference>
<evidence type="ECO:0000313" key="1">
    <source>
        <dbReference type="EMBL" id="XBT18507.1"/>
    </source>
</evidence>
<protein>
    <submittedName>
        <fullName evidence="1">Uncharacterized protein</fullName>
    </submittedName>
</protein>
<gene>
    <name evidence="1" type="ORF">ABNO82_00010</name>
</gene>
<name>A0AAU7QRD1_9FLAO</name>
<dbReference type="AlphaFoldDB" id="A0AAU7QRD1"/>
<dbReference type="EMBL" id="CP157895">
    <property type="protein sequence ID" value="XBT18507.1"/>
    <property type="molecule type" value="Genomic_DNA"/>
</dbReference>
<organism evidence="1">
    <name type="scientific">Candidatus Shikimatogenerans sp. Tder</name>
    <dbReference type="NCBI Taxonomy" id="3158566"/>
    <lineage>
        <taxon>Bacteria</taxon>
        <taxon>Pseudomonadati</taxon>
        <taxon>Bacteroidota</taxon>
        <taxon>Flavobacteriia</taxon>
        <taxon>Flavobacteriales</taxon>
        <taxon>Candidatus Shikimatogenerans</taxon>
    </lineage>
</organism>
<accession>A0AAU7QRD1</accession>